<feature type="domain" description="DUF5631" evidence="2">
    <location>
        <begin position="268"/>
        <end position="362"/>
    </location>
</feature>
<comment type="caution">
    <text evidence="4">The sequence shown here is derived from an EMBL/GenBank/DDBJ whole genome shotgun (WGS) entry which is preliminary data.</text>
</comment>
<evidence type="ECO:0000259" key="3">
    <source>
        <dbReference type="Pfam" id="PF18646"/>
    </source>
</evidence>
<accession>A0A4R5WYM4</accession>
<dbReference type="InterPro" id="IPR040833">
    <property type="entry name" value="DUF5631"/>
</dbReference>
<evidence type="ECO:0000256" key="1">
    <source>
        <dbReference type="SAM" id="MobiDB-lite"/>
    </source>
</evidence>
<dbReference type="Pfam" id="PF18646">
    <property type="entry name" value="DUF5632"/>
    <property type="match status" value="1"/>
</dbReference>
<evidence type="ECO:0000313" key="5">
    <source>
        <dbReference type="Proteomes" id="UP001229081"/>
    </source>
</evidence>
<evidence type="ECO:0000313" key="4">
    <source>
        <dbReference type="EMBL" id="MDP7737929.1"/>
    </source>
</evidence>
<dbReference type="Pfam" id="PF18645">
    <property type="entry name" value="DUF5631"/>
    <property type="match status" value="1"/>
</dbReference>
<organism evidence="4 5">
    <name type="scientific">Mycobacterium paragordonae</name>
    <dbReference type="NCBI Taxonomy" id="1389713"/>
    <lineage>
        <taxon>Bacteria</taxon>
        <taxon>Bacillati</taxon>
        <taxon>Actinomycetota</taxon>
        <taxon>Actinomycetes</taxon>
        <taxon>Mycobacteriales</taxon>
        <taxon>Mycobacteriaceae</taxon>
        <taxon>Mycobacterium</taxon>
    </lineage>
</organism>
<sequence>MGIFGRITARQRLRRATQESLSVPTFSAPLDCTPWVTGGLWPAELSAAGNSETATAAGYLKADLQRIAGAANDELRAIGRAGMEYTARRDAEARVIDEARDLAVRRVESTMRHLRRQRQDADPRADMDKTQVLPAIRDEPPAPAPAPSTDGQQPAEVADISAGTADDRLQGLLAFVARQEPRLSWAVGERPDGTTVLVTDLAHGWIPPGIAVPDGVRLLEPQRRSGRAVDLLGATTRVLTYTPGDPARWSSDAPDPQTSAQPLELPAVEDLDWELRVATHGREGLPRLVNAMAKAVASGADIVEQEVDLLRVHLDTVRYQVLAQYPDVDPAHLLDCMLLAAIDGRVSGDPISANYHFAWFAKLDATPTGSRGETGTESAD</sequence>
<dbReference type="AlphaFoldDB" id="A0A4R5WYM4"/>
<dbReference type="Proteomes" id="UP001229081">
    <property type="component" value="Unassembled WGS sequence"/>
</dbReference>
<proteinExistence type="predicted"/>
<feature type="region of interest" description="Disordered" evidence="1">
    <location>
        <begin position="136"/>
        <end position="155"/>
    </location>
</feature>
<evidence type="ECO:0000259" key="2">
    <source>
        <dbReference type="Pfam" id="PF18645"/>
    </source>
</evidence>
<gene>
    <name evidence="4" type="ORF">QXL92_24585</name>
</gene>
<dbReference type="RefSeq" id="WP_133434879.1">
    <property type="nucleotide sequence ID" value="NZ_JAUFSA010000001.1"/>
</dbReference>
<dbReference type="EMBL" id="JAUFSA010000001">
    <property type="protein sequence ID" value="MDP7737929.1"/>
    <property type="molecule type" value="Genomic_DNA"/>
</dbReference>
<reference evidence="4" key="1">
    <citation type="submission" date="2023-06" db="EMBL/GenBank/DDBJ databases">
        <title>Identification of two novel mycobacterium reveal diversities and complexities of Mycobacterium gordonae clade.</title>
        <authorList>
            <person name="Matsumoto Y."/>
            <person name="Nakamura S."/>
            <person name="Motooka D."/>
            <person name="Fukushima K."/>
        </authorList>
    </citation>
    <scope>NUCLEOTIDE SEQUENCE</scope>
    <source>
        <strain evidence="4">TY812</strain>
    </source>
</reference>
<feature type="domain" description="DUF5632" evidence="3">
    <location>
        <begin position="164"/>
        <end position="243"/>
    </location>
</feature>
<dbReference type="InterPro" id="IPR040604">
    <property type="entry name" value="DUF5632"/>
</dbReference>
<protein>
    <submittedName>
        <fullName evidence="4">DUF5631 domain-containing protein</fullName>
    </submittedName>
</protein>
<name>A0A4R5WYM4_9MYCO</name>